<comment type="caution">
    <text evidence="3">The sequence shown here is derived from an EMBL/GenBank/DDBJ whole genome shotgun (WGS) entry which is preliminary data.</text>
</comment>
<sequence>TNRVLKAIELSKEQLFLLDHKSLKNAEKELVVIHKLKAYTYIFLGYSCTNQTRLEIDYGRKLLDLTRENNLREVEGVVSFALAKQYADDPRHVNEAKELCLKALSIATETGRKENESDCYAMLLVIFIHFGEHFTAKEYGEKAIAIAQKIGKKTRTEFMCYDLLGEISPLSLIRGVPGWDIVKAKHYLERALVLRRETGSKKGEADIHIYISGICLLEGNFPEAKLHCLASIKQGELFRSFLNGDDQIAYFDSISSVFQFISYMLCFSGNPHEGLYTEEIGRARALEDLMSAQYSIENEIPVSPETWVGIEKIMKKESNCVCLYISYFKHIITLLVVKADNQVIAKQVDITDYFAGKGSESRVDDFFCSDIYRKVRCLAPELCEDRSWFSSNVQQERKGEPSQGNSPTAARLCSEEDENTDDQQPILTLADGYKMIMAPVAHEFDKPEIIIVPYRSFFKVPFAALKDERGRCLSQSFRIRIAPSLTTLQLIQDSPSDYHSQTGALIVGDPDVGEVLYKENLHRIKRLPFAGEEAKMVGELIGTQPLLGKQATKQMVLQRINSVSLIHFACHGDAERGEIILASPPLTDRKPNEKDYLLTMGEISKVRLRAKLVVLSCCHSAQGQISSEGVVGIARAFLGSGARSVLVALWAIQDEATKRFMSCFYKHLVRGESASESLHQAMKWMRENKFSDVEQWAPFMLVGDNVTLDFQKLRLVAEMYGDITGFKLMMDNAFPAYRELQFMNRNSISGSQVQEMIELDGNFLSHQSIPRTLEHDDKRNKRTPKLTI</sequence>
<keyword evidence="4" id="KW-1185">Reference proteome</keyword>
<name>A0ABN8RJ26_9CNID</name>
<dbReference type="Proteomes" id="UP001159405">
    <property type="component" value="Unassembled WGS sequence"/>
</dbReference>
<feature type="non-terminal residue" evidence="3">
    <location>
        <position position="1"/>
    </location>
</feature>
<dbReference type="Gene3D" id="1.25.40.10">
    <property type="entry name" value="Tetratricopeptide repeat domain"/>
    <property type="match status" value="1"/>
</dbReference>
<feature type="region of interest" description="Disordered" evidence="1">
    <location>
        <begin position="394"/>
        <end position="421"/>
    </location>
</feature>
<evidence type="ECO:0000259" key="2">
    <source>
        <dbReference type="Pfam" id="PF12770"/>
    </source>
</evidence>
<feature type="domain" description="CHAT" evidence="2">
    <location>
        <begin position="433"/>
        <end position="704"/>
    </location>
</feature>
<reference evidence="3 4" key="1">
    <citation type="submission" date="2022-05" db="EMBL/GenBank/DDBJ databases">
        <authorList>
            <consortium name="Genoscope - CEA"/>
            <person name="William W."/>
        </authorList>
    </citation>
    <scope>NUCLEOTIDE SEQUENCE [LARGE SCALE GENOMIC DNA]</scope>
</reference>
<evidence type="ECO:0000313" key="4">
    <source>
        <dbReference type="Proteomes" id="UP001159405"/>
    </source>
</evidence>
<evidence type="ECO:0000256" key="1">
    <source>
        <dbReference type="SAM" id="MobiDB-lite"/>
    </source>
</evidence>
<accession>A0ABN8RJ26</accession>
<gene>
    <name evidence="3" type="ORF">PLOB_00021818</name>
</gene>
<organism evidence="3 4">
    <name type="scientific">Porites lobata</name>
    <dbReference type="NCBI Taxonomy" id="104759"/>
    <lineage>
        <taxon>Eukaryota</taxon>
        <taxon>Metazoa</taxon>
        <taxon>Cnidaria</taxon>
        <taxon>Anthozoa</taxon>
        <taxon>Hexacorallia</taxon>
        <taxon>Scleractinia</taxon>
        <taxon>Fungiina</taxon>
        <taxon>Poritidae</taxon>
        <taxon>Porites</taxon>
    </lineage>
</organism>
<dbReference type="SUPFAM" id="SSF48452">
    <property type="entry name" value="TPR-like"/>
    <property type="match status" value="1"/>
</dbReference>
<dbReference type="InterPro" id="IPR011990">
    <property type="entry name" value="TPR-like_helical_dom_sf"/>
</dbReference>
<dbReference type="PANTHER" id="PTHR10098">
    <property type="entry name" value="RAPSYN-RELATED"/>
    <property type="match status" value="1"/>
</dbReference>
<dbReference type="InterPro" id="IPR024983">
    <property type="entry name" value="CHAT_dom"/>
</dbReference>
<dbReference type="Pfam" id="PF12770">
    <property type="entry name" value="CHAT"/>
    <property type="match status" value="1"/>
</dbReference>
<evidence type="ECO:0000313" key="3">
    <source>
        <dbReference type="EMBL" id="CAH3179404.1"/>
    </source>
</evidence>
<protein>
    <recommendedName>
        <fullName evidence="2">CHAT domain-containing protein</fullName>
    </recommendedName>
</protein>
<proteinExistence type="predicted"/>
<dbReference type="PANTHER" id="PTHR10098:SF108">
    <property type="entry name" value="TETRATRICOPEPTIDE REPEAT PROTEIN 28"/>
    <property type="match status" value="1"/>
</dbReference>
<dbReference type="EMBL" id="CALNXK010000255">
    <property type="protein sequence ID" value="CAH3179404.1"/>
    <property type="molecule type" value="Genomic_DNA"/>
</dbReference>